<dbReference type="PANTHER" id="PTHR43300">
    <property type="entry name" value="ACETYLTRANSFERASE"/>
    <property type="match status" value="1"/>
</dbReference>
<dbReference type="InterPro" id="IPR020019">
    <property type="entry name" value="AcTrfase_PglD-like"/>
</dbReference>
<dbReference type="InterPro" id="IPR050179">
    <property type="entry name" value="Trans_hexapeptide_repeat"/>
</dbReference>
<dbReference type="OrthoDB" id="9794407at2"/>
<keyword evidence="4" id="KW-1185">Reference proteome</keyword>
<dbReference type="InterPro" id="IPR011004">
    <property type="entry name" value="Trimer_LpxA-like_sf"/>
</dbReference>
<dbReference type="Proteomes" id="UP000316425">
    <property type="component" value="Unassembled WGS sequence"/>
</dbReference>
<dbReference type="Gene3D" id="2.160.10.10">
    <property type="entry name" value="Hexapeptide repeat proteins"/>
    <property type="match status" value="1"/>
</dbReference>
<dbReference type="AlphaFoldDB" id="A0A556PMN4"/>
<protein>
    <recommendedName>
        <fullName evidence="5">PglD N-terminal domain-containing protein</fullName>
    </recommendedName>
</protein>
<dbReference type="RefSeq" id="WP_144088466.1">
    <property type="nucleotide sequence ID" value="NZ_VMHE01000008.1"/>
</dbReference>
<organism evidence="3 4">
    <name type="scientific">Allobacillus salarius</name>
    <dbReference type="NCBI Taxonomy" id="1955272"/>
    <lineage>
        <taxon>Bacteria</taxon>
        <taxon>Bacillati</taxon>
        <taxon>Bacillota</taxon>
        <taxon>Bacilli</taxon>
        <taxon>Bacillales</taxon>
        <taxon>Bacillaceae</taxon>
        <taxon>Allobacillus</taxon>
    </lineage>
</organism>
<gene>
    <name evidence="3" type="ORF">FPQ13_06200</name>
</gene>
<dbReference type="EMBL" id="VMHE01000008">
    <property type="protein sequence ID" value="TSJ65641.1"/>
    <property type="molecule type" value="Genomic_DNA"/>
</dbReference>
<evidence type="ECO:0008006" key="5">
    <source>
        <dbReference type="Google" id="ProtNLM"/>
    </source>
</evidence>
<comment type="caution">
    <text evidence="3">The sequence shown here is derived from an EMBL/GenBank/DDBJ whole genome shotgun (WGS) entry which is preliminary data.</text>
</comment>
<dbReference type="SUPFAM" id="SSF51161">
    <property type="entry name" value="Trimeric LpxA-like enzymes"/>
    <property type="match status" value="1"/>
</dbReference>
<evidence type="ECO:0000256" key="2">
    <source>
        <dbReference type="PIRSR" id="PIRSR620019-2"/>
    </source>
</evidence>
<proteinExistence type="predicted"/>
<dbReference type="PANTHER" id="PTHR43300:SF7">
    <property type="entry name" value="UDP-N-ACETYLBACILLOSAMINE N-ACETYLTRANSFERASE"/>
    <property type="match status" value="1"/>
</dbReference>
<reference evidence="3 4" key="1">
    <citation type="submission" date="2019-07" db="EMBL/GenBank/DDBJ databases">
        <title>Allobacillus sp. nov. SKP isolated from shrimp paste of Euphausiacea.</title>
        <authorList>
            <person name="Kanchanasin P."/>
            <person name="Tanasupawat S."/>
            <person name="Shi W."/>
            <person name="Wu L."/>
            <person name="Ma J."/>
        </authorList>
    </citation>
    <scope>NUCLEOTIDE SEQUENCE [LARGE SCALE GENOMIC DNA]</scope>
    <source>
        <strain evidence="3 4">SKP4-8</strain>
    </source>
</reference>
<evidence type="ECO:0000256" key="1">
    <source>
        <dbReference type="PIRSR" id="PIRSR620019-1"/>
    </source>
</evidence>
<feature type="binding site" evidence="2">
    <location>
        <position position="74"/>
    </location>
    <ligand>
        <name>substrate</name>
    </ligand>
</feature>
<dbReference type="CDD" id="cd03360">
    <property type="entry name" value="LbH_AT_putative"/>
    <property type="match status" value="1"/>
</dbReference>
<evidence type="ECO:0000313" key="3">
    <source>
        <dbReference type="EMBL" id="TSJ65641.1"/>
    </source>
</evidence>
<accession>A0A556PMN4</accession>
<feature type="site" description="Increases basicity of active site His" evidence="1">
    <location>
        <position position="142"/>
    </location>
</feature>
<evidence type="ECO:0000313" key="4">
    <source>
        <dbReference type="Proteomes" id="UP000316425"/>
    </source>
</evidence>
<name>A0A556PMN4_9BACI</name>
<feature type="active site" description="Proton acceptor" evidence="1">
    <location>
        <position position="141"/>
    </location>
</feature>
<sequence length="220" mass="24026">MKNVLIIGGKGTASVIADNLIHANKLGHNEYKFCGFVNDFEEYIDNHPVVGKLYDIQKLVKEGYFFIYTLNKIGGQEERTNLFESLGIPEERLCTFIHPDAYVASSVKLGSGCVVLANASISSQTKIGNCSLIMNNVSIGHDNNIGEFNFFTANSCLGSYINTGKSCWFGLNCTVRGKLSIGKQSTIGIGSVVTKNIGDNEIWIGNPAKFHKKNTSDVNM</sequence>